<dbReference type="EMBL" id="AFYH01062730">
    <property type="status" value="NOT_ANNOTATED_CDS"/>
    <property type="molecule type" value="Genomic_DNA"/>
</dbReference>
<dbReference type="EMBL" id="AFYH01062724">
    <property type="status" value="NOT_ANNOTATED_CDS"/>
    <property type="molecule type" value="Genomic_DNA"/>
</dbReference>
<dbReference type="EMBL" id="AFYH01062726">
    <property type="status" value="NOT_ANNOTATED_CDS"/>
    <property type="molecule type" value="Genomic_DNA"/>
</dbReference>
<dbReference type="InterPro" id="IPR040673">
    <property type="entry name" value="CCDC81_HU_dom_2"/>
</dbReference>
<sequence length="697" mass="80589">MLDTIQNAISEAGKNSFPTLPKLSDDDVITIWANVSTFIDRQMAQQKGVHIPTLGTFTFSRQKLDVGGNKFILIQRPIFKISEKFAQIHRLKHTKLHALGDIPVVPLNFAALAIESLFDRDTVEGCVKETLYILSRTIFAKRNVEFTFSGIGVLIIKEDKVKMKFFKDFISSMDGSGNLLKALSNRPGTCDSVMSTVENPLLRPCTSNTVPNSRFYMHTAVSETPFKEGDKAVLETIMEEGQESTARKEQQQCRDSQDVPTEEQTEKEENLKKEEERRDIHSSRQLLTRQCITPAKDLTEEYSPPLSKPEASNRRRLGPRTRPPEDSFPPSPETDSEGNGSQVNVRRIPSATPPSSACSDHCKAGQELCYLCLQRAQRNIPVYFSEERRRKEQEEARALQQFQIMRDEEALHKYKLDLLATREHNQKVAAFNLGVAEAVKTRKYAKPMEFHNSYIFQKRPLTPPRFPKQQQYAECLSVQVENKKERETRRKEEEEFLGRLDQVQLAEDLAAQREWYLKEKAQQKLAYQKALDAQVRVKPLSLPTFDADCTEPIFCRNDMDSEKLAEQRRRALDVSKHQLQVLAEQKKTSILNQLLEQKKELEMLDRSKKDLIRERTTKHDKMHKLQTVLQDDWNKSAEKKRQRDYEEKQYTNAGSLLLLDQYDRYKRCFQCKRRLSNCGETSVWSESRYIPGTRLII</sequence>
<dbReference type="PANTHER" id="PTHR14362">
    <property type="entry name" value="COILED-COIL DOMAIN-CONTAINING PROTEIN 81"/>
    <property type="match status" value="1"/>
</dbReference>
<feature type="region of interest" description="Disordered" evidence="1">
    <location>
        <begin position="240"/>
        <end position="359"/>
    </location>
</feature>
<reference evidence="5" key="1">
    <citation type="submission" date="2011-08" db="EMBL/GenBank/DDBJ databases">
        <title>The draft genome of Latimeria chalumnae.</title>
        <authorList>
            <person name="Di Palma F."/>
            <person name="Alfoldi J."/>
            <person name="Johnson J."/>
            <person name="Berlin A."/>
            <person name="Gnerre S."/>
            <person name="Jaffe D."/>
            <person name="MacCallum I."/>
            <person name="Young S."/>
            <person name="Walker B.J."/>
            <person name="Lander E."/>
            <person name="Lindblad-Toh K."/>
        </authorList>
    </citation>
    <scope>NUCLEOTIDE SEQUENCE [LARGE SCALE GENOMIC DNA]</scope>
    <source>
        <strain evidence="5">Wild caught</strain>
    </source>
</reference>
<evidence type="ECO:0000259" key="3">
    <source>
        <dbReference type="Pfam" id="PF18289"/>
    </source>
</evidence>
<dbReference type="GO" id="GO:0005815">
    <property type="term" value="C:microtubule organizing center"/>
    <property type="evidence" value="ECO:0007669"/>
    <property type="project" value="TreeGrafter"/>
</dbReference>
<dbReference type="AlphaFoldDB" id="H3AX85"/>
<dbReference type="Ensembl" id="ENSLACT00000014356.1">
    <property type="protein sequence ID" value="ENSLACP00000014256.1"/>
    <property type="gene ID" value="ENSLACG00000012549.2"/>
</dbReference>
<dbReference type="FunCoup" id="H3AX85">
    <property type="interactions" value="77"/>
</dbReference>
<protein>
    <submittedName>
        <fullName evidence="4">Coiled-coil domain containing 81</fullName>
    </submittedName>
</protein>
<name>H3AX85_LATCH</name>
<dbReference type="EMBL" id="AFYH01062723">
    <property type="status" value="NOT_ANNOTATED_CDS"/>
    <property type="molecule type" value="Genomic_DNA"/>
</dbReference>
<dbReference type="GeneTree" id="ENSGT00390000011985"/>
<dbReference type="OMA" id="QCEKYPR"/>
<gene>
    <name evidence="4" type="primary">CCDC81</name>
</gene>
<dbReference type="Bgee" id="ENSLACG00000012549">
    <property type="expression patterns" value="Expressed in muscle tissue and 6 other cell types or tissues"/>
</dbReference>
<dbReference type="EMBL" id="AFYH01062725">
    <property type="status" value="NOT_ANNOTATED_CDS"/>
    <property type="molecule type" value="Genomic_DNA"/>
</dbReference>
<keyword evidence="5" id="KW-1185">Reference proteome</keyword>
<dbReference type="EMBL" id="AFYH01062727">
    <property type="status" value="NOT_ANNOTATED_CDS"/>
    <property type="molecule type" value="Genomic_DNA"/>
</dbReference>
<dbReference type="EMBL" id="AFYH01062728">
    <property type="status" value="NOT_ANNOTATED_CDS"/>
    <property type="molecule type" value="Genomic_DNA"/>
</dbReference>
<dbReference type="EMBL" id="AFYH01062721">
    <property type="status" value="NOT_ANNOTATED_CDS"/>
    <property type="molecule type" value="Genomic_DNA"/>
</dbReference>
<dbReference type="Pfam" id="PF18289">
    <property type="entry name" value="HU-CCDC81_euk_2"/>
    <property type="match status" value="1"/>
</dbReference>
<dbReference type="InterPro" id="IPR028034">
    <property type="entry name" value="HU-CCDC81"/>
</dbReference>
<dbReference type="PANTHER" id="PTHR14362:SF2">
    <property type="entry name" value="COILED-COIL DOMAIN-CONTAINING PROTEIN 81"/>
    <property type="match status" value="1"/>
</dbReference>
<evidence type="ECO:0000313" key="4">
    <source>
        <dbReference type="Ensembl" id="ENSLACP00000014256.1"/>
    </source>
</evidence>
<organism evidence="4 5">
    <name type="scientific">Latimeria chalumnae</name>
    <name type="common">Coelacanth</name>
    <dbReference type="NCBI Taxonomy" id="7897"/>
    <lineage>
        <taxon>Eukaryota</taxon>
        <taxon>Metazoa</taxon>
        <taxon>Chordata</taxon>
        <taxon>Craniata</taxon>
        <taxon>Vertebrata</taxon>
        <taxon>Euteleostomi</taxon>
        <taxon>Coelacanthiformes</taxon>
        <taxon>Coelacanthidae</taxon>
        <taxon>Latimeria</taxon>
    </lineage>
</organism>
<dbReference type="EMBL" id="AFYH01062722">
    <property type="status" value="NOT_ANNOTATED_CDS"/>
    <property type="molecule type" value="Genomic_DNA"/>
</dbReference>
<feature type="domain" description="CCDC81 HU" evidence="2">
    <location>
        <begin position="7"/>
        <end position="92"/>
    </location>
</feature>
<evidence type="ECO:0000259" key="2">
    <source>
        <dbReference type="Pfam" id="PF14908"/>
    </source>
</evidence>
<evidence type="ECO:0000313" key="5">
    <source>
        <dbReference type="Proteomes" id="UP000008672"/>
    </source>
</evidence>
<reference evidence="4" key="2">
    <citation type="submission" date="2025-08" db="UniProtKB">
        <authorList>
            <consortium name="Ensembl"/>
        </authorList>
    </citation>
    <scope>IDENTIFICATION</scope>
</reference>
<feature type="compositionally biased region" description="Basic and acidic residues" evidence="1">
    <location>
        <begin position="245"/>
        <end position="257"/>
    </location>
</feature>
<dbReference type="Proteomes" id="UP000008672">
    <property type="component" value="Unassembled WGS sequence"/>
</dbReference>
<dbReference type="InParanoid" id="H3AX85"/>
<dbReference type="Pfam" id="PF14908">
    <property type="entry name" value="HU-CCDC81_euk_1"/>
    <property type="match status" value="1"/>
</dbReference>
<evidence type="ECO:0000256" key="1">
    <source>
        <dbReference type="SAM" id="MobiDB-lite"/>
    </source>
</evidence>
<dbReference type="InterPro" id="IPR026295">
    <property type="entry name" value="CCD81"/>
</dbReference>
<dbReference type="STRING" id="7897.ENSLACP00000014256"/>
<reference evidence="4" key="3">
    <citation type="submission" date="2025-09" db="UniProtKB">
        <authorList>
            <consortium name="Ensembl"/>
        </authorList>
    </citation>
    <scope>IDENTIFICATION</scope>
</reference>
<accession>H3AX85</accession>
<proteinExistence type="predicted"/>
<feature type="domain" description="CCDC81 HU" evidence="3">
    <location>
        <begin position="103"/>
        <end position="177"/>
    </location>
</feature>
<dbReference type="eggNOG" id="ENOG502QT76">
    <property type="taxonomic scope" value="Eukaryota"/>
</dbReference>
<dbReference type="EMBL" id="AFYH01062729">
    <property type="status" value="NOT_ANNOTATED_CDS"/>
    <property type="molecule type" value="Genomic_DNA"/>
</dbReference>
<feature type="compositionally biased region" description="Basic and acidic residues" evidence="1">
    <location>
        <begin position="267"/>
        <end position="282"/>
    </location>
</feature>